<name>A0A512RRD7_9BACT</name>
<keyword evidence="9" id="KW-0326">Glycosidase</keyword>
<keyword evidence="8" id="KW-0511">Multifunctional enzyme</keyword>
<dbReference type="GO" id="GO:0003684">
    <property type="term" value="F:damaged DNA binding"/>
    <property type="evidence" value="ECO:0007669"/>
    <property type="project" value="InterPro"/>
</dbReference>
<sequence>MPELPDLQVFSHNLQQQLKGKVVKKIAAPKTKKLNVSVSQLKKAIEGQSIREIRREGKELHIQFGNGHVLGLHLMLNGDLHLFEGKNPHRHTIIELQFDDDTGLVLTDFRYMARPTLDPDIPSAPDALDKQVNARFLKERLSAKKGSVKNWLLDQDAIRGIGNAYADEILWDARISPFSSCQAIPPAKVTALAKSVKKVLKHAEKQIRKEHPDIISGEIRDFLLIHHSKKKKSPTGAAIQVKTTGGRKTYFTDEQVLYES</sequence>
<dbReference type="InterPro" id="IPR015886">
    <property type="entry name" value="H2TH_FPG"/>
</dbReference>
<dbReference type="PROSITE" id="PS51068">
    <property type="entry name" value="FPG_CAT"/>
    <property type="match status" value="1"/>
</dbReference>
<dbReference type="SUPFAM" id="SSF46946">
    <property type="entry name" value="S13-like H2TH domain"/>
    <property type="match status" value="1"/>
</dbReference>
<reference evidence="11 12" key="1">
    <citation type="submission" date="2019-07" db="EMBL/GenBank/DDBJ databases">
        <title>Whole genome shotgun sequence of Chitinophaga cymbidii NBRC 109752.</title>
        <authorList>
            <person name="Hosoyama A."/>
            <person name="Uohara A."/>
            <person name="Ohji S."/>
            <person name="Ichikawa N."/>
        </authorList>
    </citation>
    <scope>NUCLEOTIDE SEQUENCE [LARGE SCALE GENOMIC DNA]</scope>
    <source>
        <strain evidence="11 12">NBRC 109752</strain>
    </source>
</reference>
<evidence type="ECO:0000256" key="2">
    <source>
        <dbReference type="ARBA" id="ARBA00009409"/>
    </source>
</evidence>
<feature type="domain" description="Formamidopyrimidine-DNA glycosylase catalytic" evidence="10">
    <location>
        <begin position="2"/>
        <end position="113"/>
    </location>
</feature>
<dbReference type="InterPro" id="IPR035937">
    <property type="entry name" value="FPG_N"/>
</dbReference>
<keyword evidence="4" id="KW-0378">Hydrolase</keyword>
<dbReference type="GO" id="GO:0008270">
    <property type="term" value="F:zinc ion binding"/>
    <property type="evidence" value="ECO:0007669"/>
    <property type="project" value="InterPro"/>
</dbReference>
<protein>
    <submittedName>
        <fullName evidence="11">DNA-formamidopyrimidine glycosylase</fullName>
    </submittedName>
</protein>
<keyword evidence="5" id="KW-0238">DNA-binding</keyword>
<keyword evidence="3" id="KW-0227">DNA damage</keyword>
<accession>A0A512RRD7</accession>
<evidence type="ECO:0000313" key="11">
    <source>
        <dbReference type="EMBL" id="GEP98269.1"/>
    </source>
</evidence>
<dbReference type="InterPro" id="IPR012319">
    <property type="entry name" value="FPG_cat"/>
</dbReference>
<evidence type="ECO:0000256" key="7">
    <source>
        <dbReference type="ARBA" id="ARBA00023239"/>
    </source>
</evidence>
<dbReference type="PANTHER" id="PTHR22993:SF9">
    <property type="entry name" value="FORMAMIDOPYRIMIDINE-DNA GLYCOSYLASE"/>
    <property type="match status" value="1"/>
</dbReference>
<evidence type="ECO:0000259" key="10">
    <source>
        <dbReference type="PROSITE" id="PS51068"/>
    </source>
</evidence>
<evidence type="ECO:0000256" key="3">
    <source>
        <dbReference type="ARBA" id="ARBA00022763"/>
    </source>
</evidence>
<dbReference type="Pfam" id="PF06831">
    <property type="entry name" value="H2TH"/>
    <property type="match status" value="1"/>
</dbReference>
<dbReference type="Gene3D" id="1.10.8.50">
    <property type="match status" value="1"/>
</dbReference>
<dbReference type="OrthoDB" id="9800855at2"/>
<dbReference type="RefSeq" id="WP_146866679.1">
    <property type="nucleotide sequence ID" value="NZ_BKAU01000006.1"/>
</dbReference>
<dbReference type="AlphaFoldDB" id="A0A512RRD7"/>
<dbReference type="GO" id="GO:0006284">
    <property type="term" value="P:base-excision repair"/>
    <property type="evidence" value="ECO:0007669"/>
    <property type="project" value="InterPro"/>
</dbReference>
<evidence type="ECO:0000256" key="5">
    <source>
        <dbReference type="ARBA" id="ARBA00023125"/>
    </source>
</evidence>
<dbReference type="GO" id="GO:0003906">
    <property type="term" value="F:DNA-(apurinic or apyrimidinic site) endonuclease activity"/>
    <property type="evidence" value="ECO:0007669"/>
    <property type="project" value="InterPro"/>
</dbReference>
<keyword evidence="6" id="KW-0234">DNA repair</keyword>
<comment type="similarity">
    <text evidence="2">Belongs to the FPG family.</text>
</comment>
<proteinExistence type="inferred from homology"/>
<dbReference type="InterPro" id="IPR010979">
    <property type="entry name" value="Ribosomal_uS13-like_H2TH"/>
</dbReference>
<dbReference type="SUPFAM" id="SSF81624">
    <property type="entry name" value="N-terminal domain of MutM-like DNA repair proteins"/>
    <property type="match status" value="1"/>
</dbReference>
<evidence type="ECO:0000256" key="9">
    <source>
        <dbReference type="ARBA" id="ARBA00023295"/>
    </source>
</evidence>
<organism evidence="11 12">
    <name type="scientific">Chitinophaga cymbidii</name>
    <dbReference type="NCBI Taxonomy" id="1096750"/>
    <lineage>
        <taxon>Bacteria</taxon>
        <taxon>Pseudomonadati</taxon>
        <taxon>Bacteroidota</taxon>
        <taxon>Chitinophagia</taxon>
        <taxon>Chitinophagales</taxon>
        <taxon>Chitinophagaceae</taxon>
        <taxon>Chitinophaga</taxon>
    </lineage>
</organism>
<gene>
    <name evidence="11" type="ORF">CCY01nite_45290</name>
</gene>
<comment type="caution">
    <text evidence="11">The sequence shown here is derived from an EMBL/GenBank/DDBJ whole genome shotgun (WGS) entry which is preliminary data.</text>
</comment>
<evidence type="ECO:0000256" key="8">
    <source>
        <dbReference type="ARBA" id="ARBA00023268"/>
    </source>
</evidence>
<dbReference type="SMART" id="SM01232">
    <property type="entry name" value="H2TH"/>
    <property type="match status" value="1"/>
</dbReference>
<dbReference type="GO" id="GO:0008534">
    <property type="term" value="F:oxidized purine nucleobase lesion DNA N-glycosylase activity"/>
    <property type="evidence" value="ECO:0007669"/>
    <property type="project" value="UniProtKB-EC"/>
</dbReference>
<dbReference type="SMART" id="SM00898">
    <property type="entry name" value="Fapy_DNA_glyco"/>
    <property type="match status" value="1"/>
</dbReference>
<evidence type="ECO:0000256" key="6">
    <source>
        <dbReference type="ARBA" id="ARBA00023204"/>
    </source>
</evidence>
<evidence type="ECO:0000256" key="1">
    <source>
        <dbReference type="ARBA" id="ARBA00001668"/>
    </source>
</evidence>
<keyword evidence="7" id="KW-0456">Lyase</keyword>
<dbReference type="GO" id="GO:0016829">
    <property type="term" value="F:lyase activity"/>
    <property type="evidence" value="ECO:0007669"/>
    <property type="project" value="UniProtKB-KW"/>
</dbReference>
<dbReference type="EMBL" id="BKAU01000006">
    <property type="protein sequence ID" value="GEP98269.1"/>
    <property type="molecule type" value="Genomic_DNA"/>
</dbReference>
<dbReference type="Pfam" id="PF01149">
    <property type="entry name" value="Fapy_DNA_glyco"/>
    <property type="match status" value="1"/>
</dbReference>
<dbReference type="Gene3D" id="3.20.190.10">
    <property type="entry name" value="MutM-like, N-terminal"/>
    <property type="match status" value="1"/>
</dbReference>
<comment type="catalytic activity">
    <reaction evidence="1">
        <text>Hydrolysis of DNA containing ring-opened 7-methylguanine residues, releasing 2,6-diamino-4-hydroxy-5-(N-methyl)formamidopyrimidine.</text>
        <dbReference type="EC" id="3.2.2.23"/>
    </reaction>
</comment>
<dbReference type="Proteomes" id="UP000321436">
    <property type="component" value="Unassembled WGS sequence"/>
</dbReference>
<keyword evidence="12" id="KW-1185">Reference proteome</keyword>
<evidence type="ECO:0000313" key="12">
    <source>
        <dbReference type="Proteomes" id="UP000321436"/>
    </source>
</evidence>
<evidence type="ECO:0000256" key="4">
    <source>
        <dbReference type="ARBA" id="ARBA00022801"/>
    </source>
</evidence>
<dbReference type="PANTHER" id="PTHR22993">
    <property type="entry name" value="FORMAMIDOPYRIMIDINE-DNA GLYCOSYLASE"/>
    <property type="match status" value="1"/>
</dbReference>